<protein>
    <submittedName>
        <fullName evidence="2">Uncharacterized protein</fullName>
    </submittedName>
</protein>
<name>A0A2V2YZV9_9BACL</name>
<evidence type="ECO:0000313" key="3">
    <source>
        <dbReference type="Proteomes" id="UP000246635"/>
    </source>
</evidence>
<comment type="caution">
    <text evidence="2">The sequence shown here is derived from an EMBL/GenBank/DDBJ whole genome shotgun (WGS) entry which is preliminary data.</text>
</comment>
<accession>A0A2V2YZV9</accession>
<feature type="region of interest" description="Disordered" evidence="1">
    <location>
        <begin position="359"/>
        <end position="397"/>
    </location>
</feature>
<gene>
    <name evidence="2" type="ORF">DFQ01_103227</name>
</gene>
<dbReference type="OrthoDB" id="6064658at2"/>
<feature type="region of interest" description="Disordered" evidence="1">
    <location>
        <begin position="240"/>
        <end position="263"/>
    </location>
</feature>
<reference evidence="2 3" key="1">
    <citation type="submission" date="2018-05" db="EMBL/GenBank/DDBJ databases">
        <title>Genomic Encyclopedia of Type Strains, Phase III (KMG-III): the genomes of soil and plant-associated and newly described type strains.</title>
        <authorList>
            <person name="Whitman W."/>
        </authorList>
    </citation>
    <scope>NUCLEOTIDE SEQUENCE [LARGE SCALE GENOMIC DNA]</scope>
    <source>
        <strain evidence="2 3">CECT 5696</strain>
    </source>
</reference>
<dbReference type="AlphaFoldDB" id="A0A2V2YZV9"/>
<feature type="compositionally biased region" description="Basic and acidic residues" evidence="1">
    <location>
        <begin position="240"/>
        <end position="250"/>
    </location>
</feature>
<keyword evidence="3" id="KW-1185">Reference proteome</keyword>
<feature type="compositionally biased region" description="Polar residues" evidence="1">
    <location>
        <begin position="377"/>
        <end position="387"/>
    </location>
</feature>
<dbReference type="RefSeq" id="WP_110043006.1">
    <property type="nucleotide sequence ID" value="NZ_CP054609.1"/>
</dbReference>
<sequence length="420" mass="45041">MAKPTEEQLVRINQLALVPLTADETYVFPAKLIGDQLIESRYFRMTPNFLRKMAVQAKAGISLLLDHSWANLGIMTIPIGRTFDSRLQMDGDELALYADHYMKLGQEVGDIKVDQIANGIDAGTIFDTSIGFTVSSQTCSICGQEYFGGSCPHIRGREYDSKLCFVEINDGHLMENSLVFDGAYPGAGVVGMSNVASEPAGAKWEALSEDAKSLPSDGRIFYSFSGRSGFEGYVLKQENENRLSEPDKGDGSMTDAQKAALAGQPNQTGAEELLGQIRLSLNVQQNGEILGRLIALHAQAADGLAYKQKITDEACGAGVRALGEAFNVDSMKAVLSQLPVTEIEKIANSYELQAKSVLGGGGRHTQGDNLDLPNGALSGSTPGNPQAAQDDDEETQRLKAREAAIATLKSTGRGNLIKEG</sequence>
<dbReference type="EMBL" id="QGTQ01000003">
    <property type="protein sequence ID" value="PWW06325.1"/>
    <property type="molecule type" value="Genomic_DNA"/>
</dbReference>
<proteinExistence type="predicted"/>
<evidence type="ECO:0000256" key="1">
    <source>
        <dbReference type="SAM" id="MobiDB-lite"/>
    </source>
</evidence>
<dbReference type="Proteomes" id="UP000246635">
    <property type="component" value="Unassembled WGS sequence"/>
</dbReference>
<organism evidence="2 3">
    <name type="scientific">Paenibacillus cellulosilyticus</name>
    <dbReference type="NCBI Taxonomy" id="375489"/>
    <lineage>
        <taxon>Bacteria</taxon>
        <taxon>Bacillati</taxon>
        <taxon>Bacillota</taxon>
        <taxon>Bacilli</taxon>
        <taxon>Bacillales</taxon>
        <taxon>Paenibacillaceae</taxon>
        <taxon>Paenibacillus</taxon>
    </lineage>
</organism>
<evidence type="ECO:0000313" key="2">
    <source>
        <dbReference type="EMBL" id="PWW06325.1"/>
    </source>
</evidence>